<dbReference type="GO" id="GO:0006893">
    <property type="term" value="P:Golgi to plasma membrane transport"/>
    <property type="evidence" value="ECO:0007669"/>
    <property type="project" value="TreeGrafter"/>
</dbReference>
<keyword evidence="3" id="KW-0812">Transmembrane</keyword>
<evidence type="ECO:0000256" key="3">
    <source>
        <dbReference type="SAM" id="Phobius"/>
    </source>
</evidence>
<keyword evidence="3" id="KW-0472">Membrane</keyword>
<evidence type="ECO:0000313" key="6">
    <source>
        <dbReference type="Proteomes" id="UP000092993"/>
    </source>
</evidence>
<dbReference type="InterPro" id="IPR015374">
    <property type="entry name" value="ChAPs"/>
</dbReference>
<dbReference type="PROSITE" id="PS50294">
    <property type="entry name" value="WD_REPEATS_REGION"/>
    <property type="match status" value="1"/>
</dbReference>
<dbReference type="Gene3D" id="2.130.10.10">
    <property type="entry name" value="YVTN repeat-like/Quinoprotein amine dehydrogenase"/>
    <property type="match status" value="2"/>
</dbReference>
<dbReference type="Pfam" id="PF00400">
    <property type="entry name" value="WD40"/>
    <property type="match status" value="1"/>
</dbReference>
<dbReference type="Gene3D" id="1.25.40.10">
    <property type="entry name" value="Tetratricopeptide repeat domain"/>
    <property type="match status" value="1"/>
</dbReference>
<feature type="region of interest" description="Disordered" evidence="2">
    <location>
        <begin position="206"/>
        <end position="233"/>
    </location>
</feature>
<comment type="caution">
    <text evidence="5">The sequence shown here is derived from an EMBL/GenBank/DDBJ whole genome shotgun (WGS) entry which is preliminary data.</text>
</comment>
<gene>
    <name evidence="5" type="ORF">A0H81_14982</name>
</gene>
<dbReference type="OrthoDB" id="2627610at2759"/>
<sequence length="1262" mass="139283">MRGQTYKKGIGLGGRSRAVLAQVDWLCNASLNSHPRDNRAFTQLFSLLVGLMGDSCREHYSAAEASVDAHDNIALRMLVGDSCREHYSAAEASVDAHDNIALRMLVGDSCREHYSAAEASVDAHDNIALRMLVGDSCREHYSAAEASVDARDNIAFPPLLEVAVALMKAGRKPLVMAPRVLLAPRHPYSFSITPKAHKVRPALHSVTGPKAAPIGPPSGDSSSPKTPKTPKAPADEGIDFFEATFKQGEKPICVYELRTYVFRRHIPHMSCVSLEAGTPASKNGVFKANFPLDGGRFLRDRFVERMLPTSFSKPIQVDLSISHASAFGYWVEYDGANPGSRIKGREGYFNIDPILRTKSYISIFSFRREEKARVLNLSGISSSTSCRCFLEGKRTWEQMELDTATIEYSASVQSAGLHTVVTSEQDIAALIGSFQAAVKEALDKQEVITWSGQDATRKAVVQLAEIVRASGDAKGPGKLERKFGTHVFGAAAEQAEAHASRGERPEIRTQNQTVAFDRVLLHAASSDPLKYSLVNFALPPYLGRKVIVWGDCVKLRRNAIRRATLGYGRRMVDASFKDVLELFETDLGESLTPRTESLSTFRELGPPDFCHVVKSTGRSGQRDVSHSPRLAVCIVIPELLQLGSYHYVCGVDVSSSASLAVYIDFLTYAIEDDSGWFTKGSSLKVRNVDEIRHGCQAGRDEIKLGGIGDLMKDDSDAFWSRFKQALNVQRLARPARLIQTSGSGGARPHSYPQDRCFRQDLQSCVLIDACQLYSTAYVDTFTLTAGHSTTVNCVCFSPDGSYLASGGDDSALIIWSITDGTLLYRLLLKSPVDCVLWHPKVSGTILVGCRSGKLFQLHDLSLISSKRNEIRIGIRGPIHCLDYDVSTMCLAIGVGHVLASSEVMGCLATCPLPQTVVSMLSLEWMCAWTSKCPEVHITREHEQHEYSGDVKIPAPPALQHPASNTDLRLRAVAVKFYRNGKNLIVSYMAHGILCWDLDTRSQIWAIVPPQETPNIASSALSSNGRSIIVYNLVDGVQSYDIGLFKKQTPRHHYKFDCPPRSKHCLQVTYLHQGRAVVCGTTTGNVYVWEAATGDYFQVLNHNDHTIQATCQRGDANYIATASVGRGQETYVKIWRAKISRVHQEYKLRDVVTDVLHGVMSYPLFGRNEVGQGTAIFFMAVTFIFAACSSYVVSGTISWSALTKVIVGLLRRLWLAFTLLSINTCDAATRIQRAALEMQGRIQNWMFERIRSELRQFLQIPEV</sequence>
<evidence type="ECO:0000256" key="1">
    <source>
        <dbReference type="PROSITE-ProRule" id="PRU00221"/>
    </source>
</evidence>
<keyword evidence="6" id="KW-1185">Reference proteome</keyword>
<dbReference type="Proteomes" id="UP000092993">
    <property type="component" value="Unassembled WGS sequence"/>
</dbReference>
<name>A0A1C7LKE2_GRIFR</name>
<dbReference type="InterPro" id="IPR011990">
    <property type="entry name" value="TPR-like_helical_dom_sf"/>
</dbReference>
<feature type="domain" description="Eukaryotic glycogen debranching enzyme N-terminal" evidence="4">
    <location>
        <begin position="272"/>
        <end position="357"/>
    </location>
</feature>
<feature type="transmembrane region" description="Helical" evidence="3">
    <location>
        <begin position="1174"/>
        <end position="1201"/>
    </location>
</feature>
<proteinExistence type="predicted"/>
<evidence type="ECO:0000313" key="5">
    <source>
        <dbReference type="EMBL" id="OBZ65008.1"/>
    </source>
</evidence>
<dbReference type="PANTHER" id="PTHR31975:SF1">
    <property type="entry name" value="BUD SITE SELECTION PROTEIN 7-RELATED"/>
    <property type="match status" value="1"/>
</dbReference>
<protein>
    <submittedName>
        <fullName evidence="5">Uncharacterized protein C31F10.16</fullName>
    </submittedName>
</protein>
<keyword evidence="3" id="KW-1133">Transmembrane helix</keyword>
<evidence type="ECO:0000259" key="4">
    <source>
        <dbReference type="Pfam" id="PF14699"/>
    </source>
</evidence>
<dbReference type="Pfam" id="PF14699">
    <property type="entry name" value="hGDE_N"/>
    <property type="match status" value="1"/>
</dbReference>
<feature type="compositionally biased region" description="Low complexity" evidence="2">
    <location>
        <begin position="211"/>
        <end position="232"/>
    </location>
</feature>
<dbReference type="InterPro" id="IPR036322">
    <property type="entry name" value="WD40_repeat_dom_sf"/>
</dbReference>
<feature type="repeat" description="WD" evidence="1">
    <location>
        <begin position="784"/>
        <end position="825"/>
    </location>
</feature>
<dbReference type="STRING" id="5627.A0A1C7LKE2"/>
<dbReference type="GO" id="GO:0034044">
    <property type="term" value="C:exomer complex"/>
    <property type="evidence" value="ECO:0007669"/>
    <property type="project" value="UniProtKB-ARBA"/>
</dbReference>
<dbReference type="InterPro" id="IPR015943">
    <property type="entry name" value="WD40/YVTN_repeat-like_dom_sf"/>
</dbReference>
<dbReference type="AlphaFoldDB" id="A0A1C7LKE2"/>
<evidence type="ECO:0000256" key="2">
    <source>
        <dbReference type="SAM" id="MobiDB-lite"/>
    </source>
</evidence>
<dbReference type="PROSITE" id="PS50082">
    <property type="entry name" value="WD_REPEATS_2"/>
    <property type="match status" value="1"/>
</dbReference>
<dbReference type="InterPro" id="IPR001680">
    <property type="entry name" value="WD40_rpt"/>
</dbReference>
<accession>A0A1C7LKE2</accession>
<reference evidence="5 6" key="1">
    <citation type="submission" date="2016-03" db="EMBL/GenBank/DDBJ databases">
        <title>Whole genome sequencing of Grifola frondosa 9006-11.</title>
        <authorList>
            <person name="Min B."/>
            <person name="Park H."/>
            <person name="Kim J.-G."/>
            <person name="Cho H."/>
            <person name="Oh Y.-L."/>
            <person name="Kong W.-S."/>
            <person name="Choi I.-G."/>
        </authorList>
    </citation>
    <scope>NUCLEOTIDE SEQUENCE [LARGE SCALE GENOMIC DNA]</scope>
    <source>
        <strain evidence="5 6">9006-11</strain>
    </source>
</reference>
<dbReference type="SMART" id="SM00320">
    <property type="entry name" value="WD40"/>
    <property type="match status" value="4"/>
</dbReference>
<dbReference type="PANTHER" id="PTHR31975">
    <property type="entry name" value="BUD SITE SELECTION PROTEIN 7-RELATED"/>
    <property type="match status" value="1"/>
</dbReference>
<dbReference type="InterPro" id="IPR029436">
    <property type="entry name" value="AGL_euk_N"/>
</dbReference>
<dbReference type="EMBL" id="LUGG01000060">
    <property type="protein sequence ID" value="OBZ65008.1"/>
    <property type="molecule type" value="Genomic_DNA"/>
</dbReference>
<organism evidence="5 6">
    <name type="scientific">Grifola frondosa</name>
    <name type="common">Maitake</name>
    <name type="synonym">Polyporus frondosus</name>
    <dbReference type="NCBI Taxonomy" id="5627"/>
    <lineage>
        <taxon>Eukaryota</taxon>
        <taxon>Fungi</taxon>
        <taxon>Dikarya</taxon>
        <taxon>Basidiomycota</taxon>
        <taxon>Agaricomycotina</taxon>
        <taxon>Agaricomycetes</taxon>
        <taxon>Polyporales</taxon>
        <taxon>Grifolaceae</taxon>
        <taxon>Grifola</taxon>
    </lineage>
</organism>
<dbReference type="SUPFAM" id="SSF50978">
    <property type="entry name" value="WD40 repeat-like"/>
    <property type="match status" value="1"/>
</dbReference>
<dbReference type="Pfam" id="PF09295">
    <property type="entry name" value="ChAPs"/>
    <property type="match status" value="1"/>
</dbReference>
<keyword evidence="1" id="KW-0853">WD repeat</keyword>